<organism evidence="3 4">
    <name type="scientific">Gimesia maris</name>
    <dbReference type="NCBI Taxonomy" id="122"/>
    <lineage>
        <taxon>Bacteria</taxon>
        <taxon>Pseudomonadati</taxon>
        <taxon>Planctomycetota</taxon>
        <taxon>Planctomycetia</taxon>
        <taxon>Planctomycetales</taxon>
        <taxon>Planctomycetaceae</taxon>
        <taxon>Gimesia</taxon>
    </lineage>
</organism>
<evidence type="ECO:0000313" key="4">
    <source>
        <dbReference type="Proteomes" id="UP000263642"/>
    </source>
</evidence>
<proteinExistence type="predicted"/>
<reference evidence="3 4" key="1">
    <citation type="journal article" date="2018" name="Nat. Biotechnol.">
        <title>A standardized bacterial taxonomy based on genome phylogeny substantially revises the tree of life.</title>
        <authorList>
            <person name="Parks D.H."/>
            <person name="Chuvochina M."/>
            <person name="Waite D.W."/>
            <person name="Rinke C."/>
            <person name="Skarshewski A."/>
            <person name="Chaumeil P.A."/>
            <person name="Hugenholtz P."/>
        </authorList>
    </citation>
    <scope>NUCLEOTIDE SEQUENCE [LARGE SCALE GENOMIC DNA]</scope>
    <source>
        <strain evidence="3">UBA9375</strain>
    </source>
</reference>
<dbReference type="InterPro" id="IPR029063">
    <property type="entry name" value="SAM-dependent_MTases_sf"/>
</dbReference>
<dbReference type="Gene3D" id="3.40.50.150">
    <property type="entry name" value="Vaccinia Virus protein VP39"/>
    <property type="match status" value="1"/>
</dbReference>
<gene>
    <name evidence="3" type="ORF">DIT97_01290</name>
</gene>
<dbReference type="PANTHER" id="PTHR45128:SF1">
    <property type="entry name" value="S-ADENOSYLMETHIONINE-DEPENDENT METHYLTRANSFERASE RV2258C"/>
    <property type="match status" value="1"/>
</dbReference>
<evidence type="ECO:0000259" key="2">
    <source>
        <dbReference type="Pfam" id="PF21320"/>
    </source>
</evidence>
<dbReference type="Pfam" id="PF21320">
    <property type="entry name" value="WHD_Rv2258c"/>
    <property type="match status" value="1"/>
</dbReference>
<sequence>MMTDTALTVGLETFTHFEDRLQQMINQGSLTLMLSIGFRTGLFEVLGSVDAATCEEIAARAGLQTRYVEDWLTVMHTGGILEYDPLFQTYRLPLEQAALLLQRGGTHSYATSVQWVSLSGKLEDEIVSCFRAGGPLPADLLTQLQSQLLEDHSVSIMNGLFKHVLPIVPSLIMQLCEGSDVLELGCGSGQTLIELARTFPASRFVGYDSSAFLIDKARRSADDEQLENVTFIQRDLAEIHAIEAFDLIMAFDVLQDQSRPIRVLDQVFTALRPEGTFLMQDLARSRHREINLQHPLAALLYSISCLRSMAITEPDQSADNSRWCQEMALQTLEEIGFTAIDVHALPHDLVSDYLIARKPGSPAS</sequence>
<comment type="caution">
    <text evidence="3">The sequence shown here is derived from an EMBL/GenBank/DDBJ whole genome shotgun (WGS) entry which is preliminary data.</text>
</comment>
<evidence type="ECO:0000259" key="1">
    <source>
        <dbReference type="Pfam" id="PF13847"/>
    </source>
</evidence>
<dbReference type="InterPro" id="IPR053173">
    <property type="entry name" value="SAM-binding_MTase"/>
</dbReference>
<dbReference type="Proteomes" id="UP000263642">
    <property type="component" value="Unassembled WGS sequence"/>
</dbReference>
<dbReference type="AlphaFoldDB" id="A0A3D3QYT8"/>
<dbReference type="Pfam" id="PF13847">
    <property type="entry name" value="Methyltransf_31"/>
    <property type="match status" value="1"/>
</dbReference>
<accession>A0A3D3QYT8</accession>
<evidence type="ECO:0000313" key="3">
    <source>
        <dbReference type="EMBL" id="HCO21753.1"/>
    </source>
</evidence>
<dbReference type="SUPFAM" id="SSF53335">
    <property type="entry name" value="S-adenosyl-L-methionine-dependent methyltransferases"/>
    <property type="match status" value="1"/>
</dbReference>
<protein>
    <submittedName>
        <fullName evidence="3">Transcriptional regulator</fullName>
    </submittedName>
</protein>
<name>A0A3D3QYT8_9PLAN</name>
<dbReference type="InterPro" id="IPR036388">
    <property type="entry name" value="WH-like_DNA-bd_sf"/>
</dbReference>
<dbReference type="InterPro" id="IPR025714">
    <property type="entry name" value="Methyltranfer_dom"/>
</dbReference>
<dbReference type="Gene3D" id="1.10.10.10">
    <property type="entry name" value="Winged helix-like DNA-binding domain superfamily/Winged helix DNA-binding domain"/>
    <property type="match status" value="1"/>
</dbReference>
<feature type="domain" description="Methyltransferase" evidence="1">
    <location>
        <begin position="178"/>
        <end position="283"/>
    </location>
</feature>
<dbReference type="InterPro" id="IPR048711">
    <property type="entry name" value="WHD_Rv2258c"/>
</dbReference>
<feature type="domain" description="S-adenosylmethionine-dependent methyltransferase Rv2258c-like winged HTH" evidence="2">
    <location>
        <begin position="29"/>
        <end position="100"/>
    </location>
</feature>
<dbReference type="PANTHER" id="PTHR45128">
    <property type="entry name" value="METHYLTRANSFERASE TYPE 11"/>
    <property type="match status" value="1"/>
</dbReference>
<dbReference type="CDD" id="cd02440">
    <property type="entry name" value="AdoMet_MTases"/>
    <property type="match status" value="1"/>
</dbReference>
<dbReference type="EMBL" id="DQAY01000009">
    <property type="protein sequence ID" value="HCO21753.1"/>
    <property type="molecule type" value="Genomic_DNA"/>
</dbReference>